<organism evidence="11 12">
    <name type="scientific">Ligilactobacillus pobuzihii</name>
    <dbReference type="NCBI Taxonomy" id="449659"/>
    <lineage>
        <taxon>Bacteria</taxon>
        <taxon>Bacillati</taxon>
        <taxon>Bacillota</taxon>
        <taxon>Bacilli</taxon>
        <taxon>Lactobacillales</taxon>
        <taxon>Lactobacillaceae</taxon>
        <taxon>Ligilactobacillus</taxon>
    </lineage>
</organism>
<comment type="subcellular location">
    <subcellularLocation>
        <location evidence="1">Cell membrane</location>
        <topology evidence="1">Multi-pass membrane protein</topology>
    </subcellularLocation>
</comment>
<keyword evidence="2" id="KW-0813">Transport</keyword>
<dbReference type="InterPro" id="IPR027417">
    <property type="entry name" value="P-loop_NTPase"/>
</dbReference>
<dbReference type="SMART" id="SM00382">
    <property type="entry name" value="AAA"/>
    <property type="match status" value="1"/>
</dbReference>
<sequence length="597" mass="68542">MDLMDEQRESVWSHSIPWKEQLQIIKRLFLFAKPFKWYFYFSIIFAALVSVINILLPKIIQRFMDKYLALGKADETVIWLFAGLYFFGMVFKALTQFGQTYLYSMGAEYMLEDTRKILFKKLHSLGMRYFDQVPSGSILSRLTNDTMAFQNFWQLFSSLIVAVFAMVSAFIAMFVTDKTIALWLLLFMPFLAVTIWYYQKYSSRVYRQMREKLSILNNKLAESITGVTVIQDFRQEQRVDREFEDVNSQYYQTRKAMIRVNSLLLSPIVNLFYSLGTVLILGIFGVRGLSAYVAAGVVYAFVTYLENFYNPLSEVMEFFSDFQDGIVAGSRVLKIIDDDTLAPTQKKGASARLQLGKVEFRHVTFSYDGKHTILKDVSFIAHPGETIALVGQTGSGKTSIINVLMRFYEFGTGEILLDDRDIRDYPLEELRAKLGLVLQEPYMFYGTIKSNIRMFNDEITDDQIKQAAKFVNADQFIEQLPGKYDAKVIERGTSYSTGQKQLIAFARTVATDPKILILDEATSNIDTETEKMIQEGLDKIQQGRTTIAVAHRLSTIQNADQILVLSQGQIVERGTNNELLKNHGMYYDMIRKQNAAH</sequence>
<dbReference type="STRING" id="449659.IV66_GL000852"/>
<evidence type="ECO:0000259" key="10">
    <source>
        <dbReference type="PROSITE" id="PS50929"/>
    </source>
</evidence>
<dbReference type="AlphaFoldDB" id="A0A0R2L7Q9"/>
<reference evidence="11 12" key="1">
    <citation type="journal article" date="2015" name="Genome Announc.">
        <title>Expanding the biotechnology potential of lactobacilli through comparative genomics of 213 strains and associated genera.</title>
        <authorList>
            <person name="Sun Z."/>
            <person name="Harris H.M."/>
            <person name="McCann A."/>
            <person name="Guo C."/>
            <person name="Argimon S."/>
            <person name="Zhang W."/>
            <person name="Yang X."/>
            <person name="Jeffery I.B."/>
            <person name="Cooney J.C."/>
            <person name="Kagawa T.F."/>
            <person name="Liu W."/>
            <person name="Song Y."/>
            <person name="Salvetti E."/>
            <person name="Wrobel A."/>
            <person name="Rasinkangas P."/>
            <person name="Parkhill J."/>
            <person name="Rea M.C."/>
            <person name="O'Sullivan O."/>
            <person name="Ritari J."/>
            <person name="Douillard F.P."/>
            <person name="Paul Ross R."/>
            <person name="Yang R."/>
            <person name="Briner A.E."/>
            <person name="Felis G.E."/>
            <person name="de Vos W.M."/>
            <person name="Barrangou R."/>
            <person name="Klaenhammer T.R."/>
            <person name="Caufield P.W."/>
            <person name="Cui Y."/>
            <person name="Zhang H."/>
            <person name="O'Toole P.W."/>
        </authorList>
    </citation>
    <scope>NUCLEOTIDE SEQUENCE [LARGE SCALE GENOMIC DNA]</scope>
    <source>
        <strain evidence="11 12">NBRC 103219</strain>
    </source>
</reference>
<gene>
    <name evidence="11" type="ORF">IV66_GL000852</name>
</gene>
<feature type="transmembrane region" description="Helical" evidence="8">
    <location>
        <begin position="37"/>
        <end position="56"/>
    </location>
</feature>
<evidence type="ECO:0000256" key="2">
    <source>
        <dbReference type="ARBA" id="ARBA00022448"/>
    </source>
</evidence>
<dbReference type="EMBL" id="JQCN01000069">
    <property type="protein sequence ID" value="KRN95830.1"/>
    <property type="molecule type" value="Genomic_DNA"/>
</dbReference>
<dbReference type="Pfam" id="PF00664">
    <property type="entry name" value="ABC_membrane"/>
    <property type="match status" value="1"/>
</dbReference>
<keyword evidence="4" id="KW-0547">Nucleotide-binding</keyword>
<dbReference type="InterPro" id="IPR011527">
    <property type="entry name" value="ABC1_TM_dom"/>
</dbReference>
<evidence type="ECO:0000256" key="4">
    <source>
        <dbReference type="ARBA" id="ARBA00022741"/>
    </source>
</evidence>
<evidence type="ECO:0000256" key="7">
    <source>
        <dbReference type="ARBA" id="ARBA00023136"/>
    </source>
</evidence>
<dbReference type="InterPro" id="IPR039421">
    <property type="entry name" value="Type_1_exporter"/>
</dbReference>
<evidence type="ECO:0000259" key="9">
    <source>
        <dbReference type="PROSITE" id="PS50893"/>
    </source>
</evidence>
<protein>
    <submittedName>
        <fullName evidence="11">Xenobiotic-transporting ATPase</fullName>
    </submittedName>
</protein>
<feature type="transmembrane region" description="Helical" evidence="8">
    <location>
        <begin position="180"/>
        <end position="198"/>
    </location>
</feature>
<dbReference type="PROSITE" id="PS50929">
    <property type="entry name" value="ABC_TM1F"/>
    <property type="match status" value="1"/>
</dbReference>
<dbReference type="PROSITE" id="PS50893">
    <property type="entry name" value="ABC_TRANSPORTER_2"/>
    <property type="match status" value="1"/>
</dbReference>
<evidence type="ECO:0000256" key="5">
    <source>
        <dbReference type="ARBA" id="ARBA00022840"/>
    </source>
</evidence>
<dbReference type="Pfam" id="PF00005">
    <property type="entry name" value="ABC_tran"/>
    <property type="match status" value="1"/>
</dbReference>
<dbReference type="PATRIC" id="fig|449659.4.peg.857"/>
<dbReference type="InterPro" id="IPR036640">
    <property type="entry name" value="ABC1_TM_sf"/>
</dbReference>
<evidence type="ECO:0000256" key="6">
    <source>
        <dbReference type="ARBA" id="ARBA00022989"/>
    </source>
</evidence>
<comment type="caution">
    <text evidence="11">The sequence shown here is derived from an EMBL/GenBank/DDBJ whole genome shotgun (WGS) entry which is preliminary data.</text>
</comment>
<evidence type="ECO:0000256" key="8">
    <source>
        <dbReference type="SAM" id="Phobius"/>
    </source>
</evidence>
<keyword evidence="3 8" id="KW-0812">Transmembrane</keyword>
<dbReference type="Proteomes" id="UP000051886">
    <property type="component" value="Unassembled WGS sequence"/>
</dbReference>
<dbReference type="CDD" id="cd03254">
    <property type="entry name" value="ABCC_Glucan_exporter_like"/>
    <property type="match status" value="1"/>
</dbReference>
<evidence type="ECO:0000313" key="11">
    <source>
        <dbReference type="EMBL" id="KRN95830.1"/>
    </source>
</evidence>
<dbReference type="PANTHER" id="PTHR43394:SF1">
    <property type="entry name" value="ATP-BINDING CASSETTE SUB-FAMILY B MEMBER 10, MITOCHONDRIAL"/>
    <property type="match status" value="1"/>
</dbReference>
<feature type="domain" description="ABC transmembrane type-1" evidence="10">
    <location>
        <begin position="41"/>
        <end position="324"/>
    </location>
</feature>
<keyword evidence="6 8" id="KW-1133">Transmembrane helix</keyword>
<dbReference type="PANTHER" id="PTHR43394">
    <property type="entry name" value="ATP-DEPENDENT PERMEASE MDL1, MITOCHONDRIAL"/>
    <property type="match status" value="1"/>
</dbReference>
<proteinExistence type="predicted"/>
<keyword evidence="7 8" id="KW-0472">Membrane</keyword>
<feature type="transmembrane region" description="Helical" evidence="8">
    <location>
        <begin position="76"/>
        <end position="95"/>
    </location>
</feature>
<name>A0A0R2L7Q9_9LACO</name>
<dbReference type="InterPro" id="IPR003439">
    <property type="entry name" value="ABC_transporter-like_ATP-bd"/>
</dbReference>
<feature type="transmembrane region" description="Helical" evidence="8">
    <location>
        <begin position="152"/>
        <end position="174"/>
    </location>
</feature>
<dbReference type="GO" id="GO:0016887">
    <property type="term" value="F:ATP hydrolysis activity"/>
    <property type="evidence" value="ECO:0007669"/>
    <property type="project" value="InterPro"/>
</dbReference>
<dbReference type="SUPFAM" id="SSF90123">
    <property type="entry name" value="ABC transporter transmembrane region"/>
    <property type="match status" value="1"/>
</dbReference>
<dbReference type="GO" id="GO:0005886">
    <property type="term" value="C:plasma membrane"/>
    <property type="evidence" value="ECO:0007669"/>
    <property type="project" value="UniProtKB-SubCell"/>
</dbReference>
<feature type="transmembrane region" description="Helical" evidence="8">
    <location>
        <begin position="263"/>
        <end position="284"/>
    </location>
</feature>
<keyword evidence="12" id="KW-1185">Reference proteome</keyword>
<accession>A0A0R2L7Q9</accession>
<dbReference type="Gene3D" id="1.20.1560.10">
    <property type="entry name" value="ABC transporter type 1, transmembrane domain"/>
    <property type="match status" value="1"/>
</dbReference>
<dbReference type="SUPFAM" id="SSF52540">
    <property type="entry name" value="P-loop containing nucleoside triphosphate hydrolases"/>
    <property type="match status" value="1"/>
</dbReference>
<evidence type="ECO:0000256" key="3">
    <source>
        <dbReference type="ARBA" id="ARBA00022692"/>
    </source>
</evidence>
<dbReference type="FunFam" id="3.40.50.300:FF:000287">
    <property type="entry name" value="Multidrug ABC transporter ATP-binding protein"/>
    <property type="match status" value="1"/>
</dbReference>
<evidence type="ECO:0000256" key="1">
    <source>
        <dbReference type="ARBA" id="ARBA00004651"/>
    </source>
</evidence>
<dbReference type="GO" id="GO:0015421">
    <property type="term" value="F:ABC-type oligopeptide transporter activity"/>
    <property type="evidence" value="ECO:0007669"/>
    <property type="project" value="TreeGrafter"/>
</dbReference>
<keyword evidence="5" id="KW-0067">ATP-binding</keyword>
<dbReference type="CDD" id="cd18544">
    <property type="entry name" value="ABC_6TM_TmrA_like"/>
    <property type="match status" value="1"/>
</dbReference>
<feature type="domain" description="ABC transporter" evidence="9">
    <location>
        <begin position="358"/>
        <end position="592"/>
    </location>
</feature>
<dbReference type="Gene3D" id="3.40.50.300">
    <property type="entry name" value="P-loop containing nucleotide triphosphate hydrolases"/>
    <property type="match status" value="1"/>
</dbReference>
<dbReference type="GO" id="GO:0005524">
    <property type="term" value="F:ATP binding"/>
    <property type="evidence" value="ECO:0007669"/>
    <property type="project" value="UniProtKB-KW"/>
</dbReference>
<dbReference type="InterPro" id="IPR003593">
    <property type="entry name" value="AAA+_ATPase"/>
</dbReference>
<evidence type="ECO:0000313" key="12">
    <source>
        <dbReference type="Proteomes" id="UP000051886"/>
    </source>
</evidence>